<dbReference type="GO" id="GO:0005634">
    <property type="term" value="C:nucleus"/>
    <property type="evidence" value="ECO:0007669"/>
    <property type="project" value="TreeGrafter"/>
</dbReference>
<evidence type="ECO:0000256" key="2">
    <source>
        <dbReference type="ARBA" id="ARBA00013064"/>
    </source>
</evidence>
<dbReference type="PROSITE" id="PS00380">
    <property type="entry name" value="RHODANESE_1"/>
    <property type="match status" value="1"/>
</dbReference>
<dbReference type="PRINTS" id="PR00716">
    <property type="entry name" value="MPIPHPHTASE"/>
</dbReference>
<keyword evidence="4" id="KW-0498">Mitosis</keyword>
<comment type="catalytic activity">
    <reaction evidence="8">
        <text>O-phospho-L-tyrosyl-[protein] + H2O = L-tyrosyl-[protein] + phosphate</text>
        <dbReference type="Rhea" id="RHEA:10684"/>
        <dbReference type="Rhea" id="RHEA-COMP:10136"/>
        <dbReference type="Rhea" id="RHEA-COMP:20101"/>
        <dbReference type="ChEBI" id="CHEBI:15377"/>
        <dbReference type="ChEBI" id="CHEBI:43474"/>
        <dbReference type="ChEBI" id="CHEBI:46858"/>
        <dbReference type="ChEBI" id="CHEBI:61978"/>
        <dbReference type="EC" id="3.1.3.48"/>
    </reaction>
</comment>
<gene>
    <name evidence="12" type="ORF">SCP_0409930</name>
</gene>
<feature type="compositionally biased region" description="Basic and acidic residues" evidence="10">
    <location>
        <begin position="593"/>
        <end position="611"/>
    </location>
</feature>
<evidence type="ECO:0000256" key="9">
    <source>
        <dbReference type="ARBA" id="ARBA00067190"/>
    </source>
</evidence>
<dbReference type="PANTHER" id="PTHR10828:SF17">
    <property type="entry name" value="PROTEIN-TYROSINE-PHOSPHATASE"/>
    <property type="match status" value="1"/>
</dbReference>
<dbReference type="CDD" id="cd01530">
    <property type="entry name" value="Cdc25"/>
    <property type="match status" value="1"/>
</dbReference>
<dbReference type="Proteomes" id="UP000287166">
    <property type="component" value="Unassembled WGS sequence"/>
</dbReference>
<dbReference type="Gene3D" id="3.40.250.10">
    <property type="entry name" value="Rhodanese-like domain"/>
    <property type="match status" value="1"/>
</dbReference>
<dbReference type="PANTHER" id="PTHR10828">
    <property type="entry name" value="M-PHASE INDUCER PHOSPHATASE DUAL SPECIFICITY PHOSPHATASE CDC25"/>
    <property type="match status" value="1"/>
</dbReference>
<evidence type="ECO:0000313" key="12">
    <source>
        <dbReference type="EMBL" id="GBE82608.1"/>
    </source>
</evidence>
<feature type="region of interest" description="Disordered" evidence="10">
    <location>
        <begin position="388"/>
        <end position="412"/>
    </location>
</feature>
<organism evidence="12 13">
    <name type="scientific">Sparassis crispa</name>
    <dbReference type="NCBI Taxonomy" id="139825"/>
    <lineage>
        <taxon>Eukaryota</taxon>
        <taxon>Fungi</taxon>
        <taxon>Dikarya</taxon>
        <taxon>Basidiomycota</taxon>
        <taxon>Agaricomycotina</taxon>
        <taxon>Agaricomycetes</taxon>
        <taxon>Polyporales</taxon>
        <taxon>Sparassidaceae</taxon>
        <taxon>Sparassis</taxon>
    </lineage>
</organism>
<feature type="region of interest" description="Disordered" evidence="10">
    <location>
        <begin position="591"/>
        <end position="617"/>
    </location>
</feature>
<evidence type="ECO:0000256" key="4">
    <source>
        <dbReference type="ARBA" id="ARBA00022776"/>
    </source>
</evidence>
<proteinExistence type="inferred from homology"/>
<dbReference type="EC" id="3.1.3.48" evidence="2"/>
<dbReference type="GO" id="GO:0110032">
    <property type="term" value="P:positive regulation of G2/MI transition of meiotic cell cycle"/>
    <property type="evidence" value="ECO:0007669"/>
    <property type="project" value="TreeGrafter"/>
</dbReference>
<dbReference type="GO" id="GO:0005737">
    <property type="term" value="C:cytoplasm"/>
    <property type="evidence" value="ECO:0007669"/>
    <property type="project" value="TreeGrafter"/>
</dbReference>
<dbReference type="GO" id="GO:0010971">
    <property type="term" value="P:positive regulation of G2/M transition of mitotic cell cycle"/>
    <property type="evidence" value="ECO:0007669"/>
    <property type="project" value="TreeGrafter"/>
</dbReference>
<dbReference type="InterPro" id="IPR000751">
    <property type="entry name" value="MPI_Phosphatase"/>
</dbReference>
<dbReference type="GeneID" id="38779525"/>
<evidence type="ECO:0000256" key="1">
    <source>
        <dbReference type="ARBA" id="ARBA00011065"/>
    </source>
</evidence>
<evidence type="ECO:0000256" key="5">
    <source>
        <dbReference type="ARBA" id="ARBA00022801"/>
    </source>
</evidence>
<comment type="similarity">
    <text evidence="1">Belongs to the MPI phosphatase family.</text>
</comment>
<feature type="domain" description="Rhodanese" evidence="11">
    <location>
        <begin position="663"/>
        <end position="778"/>
    </location>
</feature>
<keyword evidence="5" id="KW-0378">Hydrolase</keyword>
<evidence type="ECO:0000256" key="7">
    <source>
        <dbReference type="ARBA" id="ARBA00023306"/>
    </source>
</evidence>
<dbReference type="InterPro" id="IPR001307">
    <property type="entry name" value="Thiosulphate_STrfase_CS"/>
</dbReference>
<dbReference type="GO" id="GO:0000086">
    <property type="term" value="P:G2/M transition of mitotic cell cycle"/>
    <property type="evidence" value="ECO:0007669"/>
    <property type="project" value="TreeGrafter"/>
</dbReference>
<evidence type="ECO:0000256" key="6">
    <source>
        <dbReference type="ARBA" id="ARBA00022912"/>
    </source>
</evidence>
<keyword evidence="7" id="KW-0131">Cell cycle</keyword>
<dbReference type="InterPro" id="IPR001763">
    <property type="entry name" value="Rhodanese-like_dom"/>
</dbReference>
<evidence type="ECO:0000256" key="10">
    <source>
        <dbReference type="SAM" id="MobiDB-lite"/>
    </source>
</evidence>
<dbReference type="GO" id="GO:0004792">
    <property type="term" value="F:thiosulfate-cyanide sulfurtransferase activity"/>
    <property type="evidence" value="ECO:0007669"/>
    <property type="project" value="InterPro"/>
</dbReference>
<evidence type="ECO:0000256" key="8">
    <source>
        <dbReference type="ARBA" id="ARBA00051722"/>
    </source>
</evidence>
<evidence type="ECO:0000313" key="13">
    <source>
        <dbReference type="Proteomes" id="UP000287166"/>
    </source>
</evidence>
<name>A0A401GKB2_9APHY</name>
<evidence type="ECO:0000256" key="3">
    <source>
        <dbReference type="ARBA" id="ARBA00022618"/>
    </source>
</evidence>
<dbReference type="InterPro" id="IPR036873">
    <property type="entry name" value="Rhodanese-like_dom_sf"/>
</dbReference>
<feature type="region of interest" description="Disordered" evidence="10">
    <location>
        <begin position="851"/>
        <end position="891"/>
    </location>
</feature>
<dbReference type="GO" id="GO:0004725">
    <property type="term" value="F:protein tyrosine phosphatase activity"/>
    <property type="evidence" value="ECO:0007669"/>
    <property type="project" value="UniProtKB-EC"/>
</dbReference>
<protein>
    <recommendedName>
        <fullName evidence="9">M-phase inducer phosphatase</fullName>
        <ecNumber evidence="2">3.1.3.48</ecNumber>
    </recommendedName>
</protein>
<dbReference type="PROSITE" id="PS50206">
    <property type="entry name" value="RHODANESE_3"/>
    <property type="match status" value="1"/>
</dbReference>
<dbReference type="AlphaFoldDB" id="A0A401GKB2"/>
<dbReference type="SUPFAM" id="SSF52821">
    <property type="entry name" value="Rhodanese/Cell cycle control phosphatase"/>
    <property type="match status" value="1"/>
</dbReference>
<dbReference type="EMBL" id="BFAD01000004">
    <property type="protein sequence ID" value="GBE82608.1"/>
    <property type="molecule type" value="Genomic_DNA"/>
</dbReference>
<comment type="caution">
    <text evidence="12">The sequence shown here is derived from an EMBL/GenBank/DDBJ whole genome shotgun (WGS) entry which is preliminary data.</text>
</comment>
<dbReference type="STRING" id="139825.A0A401GKB2"/>
<reference evidence="12 13" key="1">
    <citation type="journal article" date="2018" name="Sci. Rep.">
        <title>Genome sequence of the cauliflower mushroom Sparassis crispa (Hanabiratake) and its association with beneficial usage.</title>
        <authorList>
            <person name="Kiyama R."/>
            <person name="Furutani Y."/>
            <person name="Kawaguchi K."/>
            <person name="Nakanishi T."/>
        </authorList>
    </citation>
    <scope>NUCLEOTIDE SEQUENCE [LARGE SCALE GENOMIC DNA]</scope>
</reference>
<keyword evidence="13" id="KW-1185">Reference proteome</keyword>
<dbReference type="FunFam" id="3.40.250.10:FF:000021">
    <property type="entry name" value="M-phase inducer phosphatase cdc-25.2"/>
    <property type="match status" value="1"/>
</dbReference>
<feature type="compositionally biased region" description="Basic and acidic residues" evidence="10">
    <location>
        <begin position="862"/>
        <end position="871"/>
    </location>
</feature>
<dbReference type="OrthoDB" id="26523at2759"/>
<dbReference type="SMART" id="SM00450">
    <property type="entry name" value="RHOD"/>
    <property type="match status" value="1"/>
</dbReference>
<keyword evidence="6" id="KW-0904">Protein phosphatase</keyword>
<keyword evidence="3" id="KW-0132">Cell division</keyword>
<evidence type="ECO:0000259" key="11">
    <source>
        <dbReference type="PROSITE" id="PS50206"/>
    </source>
</evidence>
<dbReference type="Pfam" id="PF00581">
    <property type="entry name" value="Rhodanese"/>
    <property type="match status" value="1"/>
</dbReference>
<dbReference type="InParanoid" id="A0A401GKB2"/>
<dbReference type="RefSeq" id="XP_027613521.1">
    <property type="nucleotide sequence ID" value="XM_027757720.1"/>
</dbReference>
<dbReference type="GO" id="GO:0051301">
    <property type="term" value="P:cell division"/>
    <property type="evidence" value="ECO:0007669"/>
    <property type="project" value="UniProtKB-KW"/>
</dbReference>
<sequence length="913" mass="99475">MESITPIILASPTHLEQESKLGLAILICVGFTSPCATYSSPLRRRLSPLSRADVWTHRRLQSLFVSATYFIGSIPPRGLLRQHIPSRSSRQYLTKLPATTSVSRPQLEQPHPYKIQKRYSQTNATVQKPKPSAAMSTNAPAPSRQYLAPLSRHAVQKLPALACHPIDDFLSSDVDVDLELSFASTMSLNSPTRGLQELSAEDADYAPMDISPAPQRMLPPSVSDSSAGLKLNQGRARATTSASRLFGRDMSNGSGLLSGLTSSAKSVTGSGGKRLQRSALPVEWLASGTLGRDENVYGQDMLPSPATSDAMDVDSSFVHVRPRPVSRECPLTAAPTITTFNLDNNPLLSSPPASAAPTVTEFNGLYFRAASPLGDSDDVVLNELVDASHNSESPSQPFHKKRRSTSPQPEFIDEPQHIMDDEVLFESSPAASSPSARRLERMASMPLRKPMLSGLGAPLGLNTNKKRPRRPVLSAMLAPGDSPVDKPRSAYPIVDGVLDDEDVVQDHPHILPPVRRAISAMLPPSTLDESMASEIGESFDSEGPDMSSPAQAYAKRQHVKTIRRCDGTDDFRPLTGATALVRRDTEVIMTGLRRSEDRDSRPAENERDTPRSKYLHAGPGLGGFGDNEAYGKILPCQRVREDGLMRINPETLDALVDGAYNSKLASFHIIDCRFDYEYNGGHIPGAVNINTTAGVEEFLLGAGAIKPTPSTSGDLNKKVVLIFHCEFSVKRAPTFAKYLRSKDRALNNHVYPRIYYPEVYILEGGYCQYYQESGARCQPSGYVQMDDPLYAASRKEDLDHFRKGKFGRTKSYSYGEGKMTSLASQQPKRNTAPSGTNALFAAANAARTRRGGMGNAGLQMLPEDKSTGHQTEDEDTDIGDSPCPPPSKGVVFKGKKLNRLAKAESYGPSRMAY</sequence>
<accession>A0A401GKB2</accession>